<protein>
    <submittedName>
        <fullName evidence="2">Uncharacterized protein</fullName>
    </submittedName>
</protein>
<feature type="transmembrane region" description="Helical" evidence="1">
    <location>
        <begin position="89"/>
        <end position="113"/>
    </location>
</feature>
<keyword evidence="1" id="KW-0472">Membrane</keyword>
<dbReference type="AlphaFoldDB" id="A0A8X6HNF0"/>
<keyword evidence="1" id="KW-0812">Transmembrane</keyword>
<dbReference type="EMBL" id="BMAO01038792">
    <property type="protein sequence ID" value="GFR27152.1"/>
    <property type="molecule type" value="Genomic_DNA"/>
</dbReference>
<reference evidence="2" key="1">
    <citation type="submission" date="2020-07" db="EMBL/GenBank/DDBJ databases">
        <title>Multicomponent nature underlies the extraordinary mechanical properties of spider dragline silk.</title>
        <authorList>
            <person name="Kono N."/>
            <person name="Nakamura H."/>
            <person name="Mori M."/>
            <person name="Yoshida Y."/>
            <person name="Ohtoshi R."/>
            <person name="Malay A.D."/>
            <person name="Moran D.A.P."/>
            <person name="Tomita M."/>
            <person name="Numata K."/>
            <person name="Arakawa K."/>
        </authorList>
    </citation>
    <scope>NUCLEOTIDE SEQUENCE</scope>
</reference>
<evidence type="ECO:0000313" key="2">
    <source>
        <dbReference type="EMBL" id="GFR27152.1"/>
    </source>
</evidence>
<gene>
    <name evidence="2" type="ORF">TNCT_297721</name>
</gene>
<evidence type="ECO:0000256" key="1">
    <source>
        <dbReference type="SAM" id="Phobius"/>
    </source>
</evidence>
<sequence>MTKHIGTLLCRISLKLLKSSDESAAGFVELAAAYFARPGHESPVAISSAHYFVHPLEDVLTLDRAQFGTHDQNEKVDCSHRAAKYKERVPVICFCGIILINFLLVLQTLFLSWRIPSG</sequence>
<name>A0A8X6HNF0_TRICU</name>
<dbReference type="Proteomes" id="UP000887116">
    <property type="component" value="Unassembled WGS sequence"/>
</dbReference>
<keyword evidence="3" id="KW-1185">Reference proteome</keyword>
<evidence type="ECO:0000313" key="3">
    <source>
        <dbReference type="Proteomes" id="UP000887116"/>
    </source>
</evidence>
<organism evidence="2 3">
    <name type="scientific">Trichonephila clavata</name>
    <name type="common">Joro spider</name>
    <name type="synonym">Nephila clavata</name>
    <dbReference type="NCBI Taxonomy" id="2740835"/>
    <lineage>
        <taxon>Eukaryota</taxon>
        <taxon>Metazoa</taxon>
        <taxon>Ecdysozoa</taxon>
        <taxon>Arthropoda</taxon>
        <taxon>Chelicerata</taxon>
        <taxon>Arachnida</taxon>
        <taxon>Araneae</taxon>
        <taxon>Araneomorphae</taxon>
        <taxon>Entelegynae</taxon>
        <taxon>Araneoidea</taxon>
        <taxon>Nephilidae</taxon>
        <taxon>Trichonephila</taxon>
    </lineage>
</organism>
<proteinExistence type="predicted"/>
<keyword evidence="1" id="KW-1133">Transmembrane helix</keyword>
<accession>A0A8X6HNF0</accession>
<comment type="caution">
    <text evidence="2">The sequence shown here is derived from an EMBL/GenBank/DDBJ whole genome shotgun (WGS) entry which is preliminary data.</text>
</comment>